<keyword evidence="1" id="KW-0812">Transmembrane</keyword>
<reference evidence="3 4" key="1">
    <citation type="submission" date="2018-03" db="EMBL/GenBank/DDBJ databases">
        <title>Mesoflavibacter sp. HG37 and Mesoflavibacter sp. HG96 sp.nov., two marine bacteria isolated from seawater of Western Pacific Ocean.</title>
        <authorList>
            <person name="Cheng H."/>
            <person name="Wu Y.-H."/>
            <person name="Guo L.-L."/>
            <person name="Xu X.-W."/>
        </authorList>
    </citation>
    <scope>NUCLEOTIDE SEQUENCE [LARGE SCALE GENOMIC DNA]</scope>
    <source>
        <strain evidence="3 4">KCTC 42117</strain>
    </source>
</reference>
<dbReference type="RefSeq" id="WP_106677888.1">
    <property type="nucleotide sequence ID" value="NZ_JACHWV010000001.1"/>
</dbReference>
<dbReference type="InterPro" id="IPR024163">
    <property type="entry name" value="Aerotolerance_reg_N"/>
</dbReference>
<dbReference type="NCBIfam" id="TIGR02226">
    <property type="entry name" value="two_anch"/>
    <property type="match status" value="1"/>
</dbReference>
<dbReference type="PANTHER" id="PTHR37464:SF1">
    <property type="entry name" value="BLL2463 PROTEIN"/>
    <property type="match status" value="1"/>
</dbReference>
<dbReference type="PANTHER" id="PTHR37464">
    <property type="entry name" value="BLL2463 PROTEIN"/>
    <property type="match status" value="1"/>
</dbReference>
<dbReference type="SUPFAM" id="SSF53300">
    <property type="entry name" value="vWA-like"/>
    <property type="match status" value="1"/>
</dbReference>
<evidence type="ECO:0000313" key="4">
    <source>
        <dbReference type="Proteomes" id="UP000238430"/>
    </source>
</evidence>
<accession>A0A2T1NGT7</accession>
<dbReference type="Gene3D" id="3.40.50.410">
    <property type="entry name" value="von Willebrand factor, type A domain"/>
    <property type="match status" value="1"/>
</dbReference>
<keyword evidence="4" id="KW-1185">Reference proteome</keyword>
<keyword evidence="1" id="KW-0472">Membrane</keyword>
<feature type="domain" description="Aerotolerance regulator N-terminal" evidence="2">
    <location>
        <begin position="1"/>
        <end position="76"/>
    </location>
</feature>
<dbReference type="InterPro" id="IPR036465">
    <property type="entry name" value="vWFA_dom_sf"/>
</dbReference>
<comment type="caution">
    <text evidence="3">The sequence shown here is derived from an EMBL/GenBank/DDBJ whole genome shotgun (WGS) entry which is preliminary data.</text>
</comment>
<proteinExistence type="predicted"/>
<feature type="transmembrane region" description="Helical" evidence="1">
    <location>
        <begin position="619"/>
        <end position="641"/>
    </location>
</feature>
<keyword evidence="1" id="KW-1133">Transmembrane helix</keyword>
<dbReference type="EMBL" id="PXOT01000020">
    <property type="protein sequence ID" value="PSG92045.1"/>
    <property type="molecule type" value="Genomic_DNA"/>
</dbReference>
<name>A0A2T1NGT7_9FLAO</name>
<sequence>MQFKNPELLYALFLLLIPVIVHLFQLRKFQKEYFTNVAILKKVQLQTRKSQLIKKWLVLLTRLLLLTAIIIAFAQPYFSKTNSFNTEKETVIYLDNSFSMQAKGNNGPLLKRAIQDIITSIDENEKFSLITNTDSYRNTTIKAIKNELLQLEYSSNQLSYDAALLKAKKLFSNKANSTKNLIFVSDFQQKTQEFSIEKDSSITLSVIQLNPVSKTNAFMDSLYISKQNATNYELTALLKSNQTTTINLPVSLYNNDQLVSKVSVEIKDENKAVFTIPNNQTIKGKITIDEAQLQFDNTLYFSINTPSKINVLAVSNDDANYLNGIFTEDEFNFTKKTPNTLDYALFDTQNLVILNEIENLPNTLITALKVFTDKGGVVAFIPNIKGNLSNYNTFLQQFNFSGFNSILEQEKRITSINYAHPIYANGVFEKRIDNFQYPKVNLYFPQNASQSTAILQFEDNKPFLSQRNNVFVFSAAINEDNSNFKNINLIVPTFYNIAKQSLNAAQLYYTIGQNNQFDVSVNLQPDTVLTLVNNDESIIPEQQYYNNKVVIKTNDLQENAGVYEVKNKNEILEYVSFNYNRNESDLTYQNLENIEGINVSNSVKEAFNTIKNDTKVDELWKWFVILALVFLIIEMLILKYFK</sequence>
<protein>
    <recommendedName>
        <fullName evidence="2">Aerotolerance regulator N-terminal domain-containing protein</fullName>
    </recommendedName>
</protein>
<dbReference type="InterPro" id="IPR011933">
    <property type="entry name" value="Double_TM_dom"/>
</dbReference>
<evidence type="ECO:0000256" key="1">
    <source>
        <dbReference type="SAM" id="Phobius"/>
    </source>
</evidence>
<gene>
    <name evidence="3" type="ORF">C7H61_05560</name>
</gene>
<dbReference type="AlphaFoldDB" id="A0A2T1NGT7"/>
<evidence type="ECO:0000259" key="2">
    <source>
        <dbReference type="Pfam" id="PF07584"/>
    </source>
</evidence>
<feature type="transmembrane region" description="Helical" evidence="1">
    <location>
        <begin position="56"/>
        <end position="78"/>
    </location>
</feature>
<dbReference type="Proteomes" id="UP000238430">
    <property type="component" value="Unassembled WGS sequence"/>
</dbReference>
<evidence type="ECO:0000313" key="3">
    <source>
        <dbReference type="EMBL" id="PSG92045.1"/>
    </source>
</evidence>
<dbReference type="OrthoDB" id="9810200at2"/>
<dbReference type="Pfam" id="PF07584">
    <property type="entry name" value="BatA"/>
    <property type="match status" value="1"/>
</dbReference>
<feature type="transmembrane region" description="Helical" evidence="1">
    <location>
        <begin position="6"/>
        <end position="24"/>
    </location>
</feature>
<organism evidence="3 4">
    <name type="scientific">Mesoflavibacter zeaxanthinifaciens subsp. sabulilitoris</name>
    <dbReference type="NCBI Taxonomy" id="1520893"/>
    <lineage>
        <taxon>Bacteria</taxon>
        <taxon>Pseudomonadati</taxon>
        <taxon>Bacteroidota</taxon>
        <taxon>Flavobacteriia</taxon>
        <taxon>Flavobacteriales</taxon>
        <taxon>Flavobacteriaceae</taxon>
        <taxon>Mesoflavibacter</taxon>
    </lineage>
</organism>